<sequence>MQHVTVSVQVASAYVSRRLDATVVLLVQPNNAMAQRHGTPKRVSWFRMMRRLHVPSARGAYHPA</sequence>
<dbReference type="AlphaFoldDB" id="A0A0H4WVV0"/>
<gene>
    <name evidence="1" type="ORF">A176_003861</name>
</gene>
<organism evidence="1 2">
    <name type="scientific">Pseudomyxococcus hansupus</name>
    <dbReference type="NCBI Taxonomy" id="1297742"/>
    <lineage>
        <taxon>Bacteria</taxon>
        <taxon>Pseudomonadati</taxon>
        <taxon>Myxococcota</taxon>
        <taxon>Myxococcia</taxon>
        <taxon>Myxococcales</taxon>
        <taxon>Cystobacterineae</taxon>
        <taxon>Myxococcaceae</taxon>
        <taxon>Pseudomyxococcus</taxon>
    </lineage>
</organism>
<proteinExistence type="predicted"/>
<reference evidence="1 2" key="1">
    <citation type="journal article" date="2016" name="PLoS ONE">
        <title>Complete Genome Sequence and Comparative Genomics of a Novel Myxobacterium Myxococcus hansupus.</title>
        <authorList>
            <person name="Sharma G."/>
            <person name="Narwani T."/>
            <person name="Subramanian S."/>
        </authorList>
    </citation>
    <scope>NUCLEOTIDE SEQUENCE [LARGE SCALE GENOMIC DNA]</scope>
    <source>
        <strain evidence="2">mixupus</strain>
    </source>
</reference>
<dbReference type="EMBL" id="CP012109">
    <property type="protein sequence ID" value="AKQ66949.1"/>
    <property type="molecule type" value="Genomic_DNA"/>
</dbReference>
<accession>A0A0H4WVV0</accession>
<dbReference type="KEGG" id="mym:A176_003861"/>
<protein>
    <submittedName>
        <fullName evidence="1">Uncharacterized protein</fullName>
    </submittedName>
</protein>
<dbReference type="Proteomes" id="UP000009026">
    <property type="component" value="Chromosome"/>
</dbReference>
<dbReference type="STRING" id="1297742.A176_003861"/>
<keyword evidence="2" id="KW-1185">Reference proteome</keyword>
<evidence type="ECO:0000313" key="2">
    <source>
        <dbReference type="Proteomes" id="UP000009026"/>
    </source>
</evidence>
<name>A0A0H4WVV0_9BACT</name>
<evidence type="ECO:0000313" key="1">
    <source>
        <dbReference type="EMBL" id="AKQ66949.1"/>
    </source>
</evidence>